<feature type="transmembrane region" description="Helical" evidence="7">
    <location>
        <begin position="372"/>
        <end position="392"/>
    </location>
</feature>
<evidence type="ECO:0000259" key="9">
    <source>
        <dbReference type="Pfam" id="PF12704"/>
    </source>
</evidence>
<keyword evidence="5 7" id="KW-0472">Membrane</keyword>
<evidence type="ECO:0000256" key="6">
    <source>
        <dbReference type="ARBA" id="ARBA00038076"/>
    </source>
</evidence>
<feature type="transmembrane region" description="Helical" evidence="7">
    <location>
        <begin position="21"/>
        <end position="41"/>
    </location>
</feature>
<dbReference type="Proteomes" id="UP000316093">
    <property type="component" value="Chromosome"/>
</dbReference>
<evidence type="ECO:0000256" key="4">
    <source>
        <dbReference type="ARBA" id="ARBA00022989"/>
    </source>
</evidence>
<evidence type="ECO:0000256" key="1">
    <source>
        <dbReference type="ARBA" id="ARBA00004651"/>
    </source>
</evidence>
<evidence type="ECO:0000313" key="11">
    <source>
        <dbReference type="Proteomes" id="UP000316093"/>
    </source>
</evidence>
<keyword evidence="2" id="KW-1003">Cell membrane</keyword>
<evidence type="ECO:0000313" key="10">
    <source>
        <dbReference type="EMBL" id="QDE39970.1"/>
    </source>
</evidence>
<name>A0A4Y5Z3J4_9GAMM</name>
<keyword evidence="11" id="KW-1185">Reference proteome</keyword>
<feature type="transmembrane region" description="Helical" evidence="7">
    <location>
        <begin position="334"/>
        <end position="360"/>
    </location>
</feature>
<proteinExistence type="inferred from homology"/>
<feature type="transmembrane region" description="Helical" evidence="7">
    <location>
        <begin position="286"/>
        <end position="313"/>
    </location>
</feature>
<dbReference type="GO" id="GO:0022857">
    <property type="term" value="F:transmembrane transporter activity"/>
    <property type="evidence" value="ECO:0007669"/>
    <property type="project" value="TreeGrafter"/>
</dbReference>
<dbReference type="GO" id="GO:0005886">
    <property type="term" value="C:plasma membrane"/>
    <property type="evidence" value="ECO:0007669"/>
    <property type="project" value="UniProtKB-SubCell"/>
</dbReference>
<dbReference type="EMBL" id="CP041046">
    <property type="protein sequence ID" value="QDE39970.1"/>
    <property type="molecule type" value="Genomic_DNA"/>
</dbReference>
<dbReference type="PANTHER" id="PTHR30572">
    <property type="entry name" value="MEMBRANE COMPONENT OF TRANSPORTER-RELATED"/>
    <property type="match status" value="1"/>
</dbReference>
<keyword evidence="4 7" id="KW-1133">Transmembrane helix</keyword>
<dbReference type="InterPro" id="IPR003838">
    <property type="entry name" value="ABC3_permease_C"/>
</dbReference>
<evidence type="ECO:0000256" key="5">
    <source>
        <dbReference type="ARBA" id="ARBA00023136"/>
    </source>
</evidence>
<dbReference type="AlphaFoldDB" id="A0A4Y5Z3J4"/>
<dbReference type="Pfam" id="PF02687">
    <property type="entry name" value="FtsX"/>
    <property type="match status" value="1"/>
</dbReference>
<dbReference type="InterPro" id="IPR025857">
    <property type="entry name" value="MacB_PCD"/>
</dbReference>
<dbReference type="RefSeq" id="WP_139983224.1">
    <property type="nucleotide sequence ID" value="NZ_CP041046.1"/>
</dbReference>
<dbReference type="KEGG" id="lpy:FIV34_12475"/>
<evidence type="ECO:0000256" key="3">
    <source>
        <dbReference type="ARBA" id="ARBA00022692"/>
    </source>
</evidence>
<comment type="similarity">
    <text evidence="6">Belongs to the ABC-4 integral membrane protein family.</text>
</comment>
<evidence type="ECO:0000256" key="7">
    <source>
        <dbReference type="SAM" id="Phobius"/>
    </source>
</evidence>
<dbReference type="PANTHER" id="PTHR30572:SF4">
    <property type="entry name" value="ABC TRANSPORTER PERMEASE YTRF"/>
    <property type="match status" value="1"/>
</dbReference>
<reference evidence="10 11" key="1">
    <citation type="submission" date="2019-06" db="EMBL/GenBank/DDBJ databases">
        <title>A complete genome sequence for Luteibacter pinisoli MAH-14.</title>
        <authorList>
            <person name="Baltrus D.A."/>
        </authorList>
    </citation>
    <scope>NUCLEOTIDE SEQUENCE [LARGE SCALE GENOMIC DNA]</scope>
    <source>
        <strain evidence="10 11">MAH-14</strain>
    </source>
</reference>
<dbReference type="OrthoDB" id="9770036at2"/>
<feature type="domain" description="ABC3 transporter permease C-terminal" evidence="8">
    <location>
        <begin position="292"/>
        <end position="399"/>
    </location>
</feature>
<protein>
    <submittedName>
        <fullName evidence="10">FtsX-like permease family protein</fullName>
    </submittedName>
</protein>
<accession>A0A4Y5Z3J4</accession>
<sequence>MFNDIAPILAALKRGRLGAGLLVLQIALTLAIVGNIVFLIGTHTAHLSRPTGVDEPDLFALGYLLDNPGSAHGQREADLAALRRLPAVTDAVATNSYPLRGSGWVEGISLHPGARDIQAQQGNVDLYTFDERGVATLGLRLIEGRDFRQDDITDGSYNRAPLPPVVLITRSIAERLFPGRSALGQTIYLTPEPDHPLRVVGILDRLQTHDAANTTDTATAEDSVVLPLRDHGPRGLYLVRAKPGQLAAAMTAAGAALREANPQRTFGKLRPLSEIRATAYERDRAMAISLTIICAILVFVTALDIVGLTGFWVERRKRQIGIRRALGATRTGVIRYFLIENAMLCGAGVIVGAAAAWALNYALGLRYGVPPLPLWMIAASAIAILTLGQASASFPSTRAARIDPAKAIRAC</sequence>
<comment type="subcellular location">
    <subcellularLocation>
        <location evidence="1">Cell membrane</location>
        <topology evidence="1">Multi-pass membrane protein</topology>
    </subcellularLocation>
</comment>
<evidence type="ECO:0000259" key="8">
    <source>
        <dbReference type="Pfam" id="PF02687"/>
    </source>
</evidence>
<evidence type="ECO:0000256" key="2">
    <source>
        <dbReference type="ARBA" id="ARBA00022475"/>
    </source>
</evidence>
<gene>
    <name evidence="10" type="ORF">FIV34_12475</name>
</gene>
<feature type="domain" description="MacB-like periplasmic core" evidence="9">
    <location>
        <begin position="69"/>
        <end position="252"/>
    </location>
</feature>
<dbReference type="InterPro" id="IPR050250">
    <property type="entry name" value="Macrolide_Exporter_MacB"/>
</dbReference>
<organism evidence="10 11">
    <name type="scientific">Luteibacter pinisoli</name>
    <dbReference type="NCBI Taxonomy" id="2589080"/>
    <lineage>
        <taxon>Bacteria</taxon>
        <taxon>Pseudomonadati</taxon>
        <taxon>Pseudomonadota</taxon>
        <taxon>Gammaproteobacteria</taxon>
        <taxon>Lysobacterales</taxon>
        <taxon>Rhodanobacteraceae</taxon>
        <taxon>Luteibacter</taxon>
    </lineage>
</organism>
<dbReference type="Pfam" id="PF12704">
    <property type="entry name" value="MacB_PCD"/>
    <property type="match status" value="1"/>
</dbReference>
<keyword evidence="3 7" id="KW-0812">Transmembrane</keyword>